<keyword evidence="5" id="KW-1185">Reference proteome</keyword>
<organism evidence="4 5">
    <name type="scientific">Gordonia neofelifaecis NRRL B-59395</name>
    <dbReference type="NCBI Taxonomy" id="644548"/>
    <lineage>
        <taxon>Bacteria</taxon>
        <taxon>Bacillati</taxon>
        <taxon>Actinomycetota</taxon>
        <taxon>Actinomycetes</taxon>
        <taxon>Mycobacteriales</taxon>
        <taxon>Gordoniaceae</taxon>
        <taxon>Gordonia</taxon>
    </lineage>
</organism>
<gene>
    <name evidence="4" type="ORF">SCNU_18087</name>
</gene>
<feature type="transmembrane region" description="Helical" evidence="3">
    <location>
        <begin position="46"/>
        <end position="68"/>
    </location>
</feature>
<reference evidence="4 5" key="1">
    <citation type="journal article" date="2011" name="J. Bacteriol.">
        <title>Draft Genome Sequence of Gordonia neofelifaecis NRRL B-59395, a Cholesterol-Degrading Actinomycete.</title>
        <authorList>
            <person name="Ge F."/>
            <person name="Li W."/>
            <person name="Chen G."/>
            <person name="Liu Y."/>
            <person name="Zhang G."/>
            <person name="Yong B."/>
            <person name="Wang Q."/>
            <person name="Wang N."/>
            <person name="Huang Z."/>
            <person name="Li W."/>
            <person name="Wang J."/>
            <person name="Wu C."/>
            <person name="Xie Q."/>
            <person name="Liu G."/>
        </authorList>
    </citation>
    <scope>NUCLEOTIDE SEQUENCE [LARGE SCALE GENOMIC DNA]</scope>
    <source>
        <strain evidence="4 5">NRRL B-59395</strain>
    </source>
</reference>
<dbReference type="EMBL" id="AEUD01000020">
    <property type="protein sequence ID" value="EGD53587.1"/>
    <property type="molecule type" value="Genomic_DNA"/>
</dbReference>
<keyword evidence="3" id="KW-1133">Transmembrane helix</keyword>
<evidence type="ECO:0000256" key="2">
    <source>
        <dbReference type="ARBA" id="ARBA00023136"/>
    </source>
</evidence>
<dbReference type="AlphaFoldDB" id="F1YNW8"/>
<keyword evidence="2 3" id="KW-0472">Membrane</keyword>
<protein>
    <submittedName>
        <fullName evidence="4">Putative membrane glycoprotein</fullName>
    </submittedName>
</protein>
<evidence type="ECO:0000313" key="4">
    <source>
        <dbReference type="EMBL" id="EGD53587.1"/>
    </source>
</evidence>
<dbReference type="OrthoDB" id="4578504at2"/>
<dbReference type="RefSeq" id="WP_009680810.1">
    <property type="nucleotide sequence ID" value="NZ_AEUD01000020.1"/>
</dbReference>
<keyword evidence="3" id="KW-0812">Transmembrane</keyword>
<dbReference type="Proteomes" id="UP000035065">
    <property type="component" value="Unassembled WGS sequence"/>
</dbReference>
<proteinExistence type="predicted"/>
<sequence>MTDDPADSRRLQQARDRYDAAVLAEQQTRDAAAPARVRQAHRRAAGVRLVVVAAVITALGLLLAGWWAHGSADSMASTAADDQAAREAAEHAVVTMLTADPAHADRYVQDILSVSTGDQRIRIQGARDELEKLVAAQPRSTSGQVLSSGVVGTEGDKTTILLVAQATSPELIGGDPSQNRVGVTATMVQVDGRWLVQQTEAVS</sequence>
<dbReference type="GO" id="GO:0016020">
    <property type="term" value="C:membrane"/>
    <property type="evidence" value="ECO:0007669"/>
    <property type="project" value="UniProtKB-SubCell"/>
</dbReference>
<evidence type="ECO:0000313" key="5">
    <source>
        <dbReference type="Proteomes" id="UP000035065"/>
    </source>
</evidence>
<dbReference type="PANTHER" id="PTHR37042:SF4">
    <property type="entry name" value="OUTER MEMBRANE PROTEIN RV1973"/>
    <property type="match status" value="1"/>
</dbReference>
<dbReference type="eggNOG" id="ENOG5033U8H">
    <property type="taxonomic scope" value="Bacteria"/>
</dbReference>
<comment type="subcellular location">
    <subcellularLocation>
        <location evidence="1">Membrane</location>
    </subcellularLocation>
</comment>
<comment type="caution">
    <text evidence="4">The sequence shown here is derived from an EMBL/GenBank/DDBJ whole genome shotgun (WGS) entry which is preliminary data.</text>
</comment>
<evidence type="ECO:0000256" key="1">
    <source>
        <dbReference type="ARBA" id="ARBA00004370"/>
    </source>
</evidence>
<name>F1YNW8_9ACTN</name>
<evidence type="ECO:0000256" key="3">
    <source>
        <dbReference type="SAM" id="Phobius"/>
    </source>
</evidence>
<dbReference type="STRING" id="644548.SCNU_18087"/>
<accession>F1YNW8</accession>
<dbReference type="PANTHER" id="PTHR37042">
    <property type="entry name" value="OUTER MEMBRANE PROTEIN RV1973"/>
    <property type="match status" value="1"/>
</dbReference>